<feature type="compositionally biased region" description="Basic and acidic residues" evidence="12">
    <location>
        <begin position="1142"/>
        <end position="1158"/>
    </location>
</feature>
<dbReference type="PROSITE" id="PS50297">
    <property type="entry name" value="ANK_REP_REGION"/>
    <property type="match status" value="3"/>
</dbReference>
<evidence type="ECO:0000256" key="9">
    <source>
        <dbReference type="ARBA" id="ARBA00072757"/>
    </source>
</evidence>
<dbReference type="SUPFAM" id="SSF48403">
    <property type="entry name" value="Ankyrin repeat"/>
    <property type="match status" value="1"/>
</dbReference>
<evidence type="ECO:0000256" key="7">
    <source>
        <dbReference type="ARBA" id="ARBA00059024"/>
    </source>
</evidence>
<evidence type="ECO:0000256" key="11">
    <source>
        <dbReference type="PROSITE-ProRule" id="PRU00023"/>
    </source>
</evidence>
<feature type="region of interest" description="Disordered" evidence="12">
    <location>
        <begin position="707"/>
        <end position="1074"/>
    </location>
</feature>
<dbReference type="InterPro" id="IPR051226">
    <property type="entry name" value="PP1_Regulatory_Subunit"/>
</dbReference>
<evidence type="ECO:0000256" key="4">
    <source>
        <dbReference type="ARBA" id="ARBA00022737"/>
    </source>
</evidence>
<dbReference type="Ensembl" id="ENSCAFT00030003275.1">
    <property type="protein sequence ID" value="ENSCAFP00030002905.1"/>
    <property type="gene ID" value="ENSCAFG00030001510.1"/>
</dbReference>
<feature type="region of interest" description="Disordered" evidence="12">
    <location>
        <begin position="490"/>
        <end position="666"/>
    </location>
</feature>
<dbReference type="FunFam" id="1.25.40.20:FF:000004">
    <property type="entry name" value="Phosphatase 1 regulatory subunit 12A"/>
    <property type="match status" value="1"/>
</dbReference>
<feature type="compositionally biased region" description="Basic residues" evidence="12">
    <location>
        <begin position="156"/>
        <end position="175"/>
    </location>
</feature>
<feature type="domain" description="cGMP-dependent protein kinase interacting" evidence="13">
    <location>
        <begin position="1090"/>
        <end position="1191"/>
    </location>
</feature>
<comment type="subunit">
    <text evidence="8">PP1 comprises a catalytic subunit, PPP1CA, PPP1CB or PPP1CC, and one or several targeting or regulatory subunits. PPP1R12B mediates binding to myosin. Isoform 3 and isoform 4 bind PPP1R12A, but not isoform 1 of PPP1R12B itself. Binds IL16.</text>
</comment>
<feature type="repeat" description="ANK" evidence="11">
    <location>
        <begin position="238"/>
        <end position="270"/>
    </location>
</feature>
<evidence type="ECO:0000259" key="13">
    <source>
        <dbReference type="Pfam" id="PF15898"/>
    </source>
</evidence>
<keyword evidence="4" id="KW-0677">Repeat</keyword>
<feature type="compositionally biased region" description="Pro residues" evidence="12">
    <location>
        <begin position="78"/>
        <end position="88"/>
    </location>
</feature>
<dbReference type="InterPro" id="IPR002110">
    <property type="entry name" value="Ankyrin_rpt"/>
</dbReference>
<feature type="region of interest" description="Disordered" evidence="12">
    <location>
        <begin position="1125"/>
        <end position="1158"/>
    </location>
</feature>
<feature type="compositionally biased region" description="Basic residues" evidence="12">
    <location>
        <begin position="842"/>
        <end position="852"/>
    </location>
</feature>
<evidence type="ECO:0000256" key="12">
    <source>
        <dbReference type="SAM" id="MobiDB-lite"/>
    </source>
</evidence>
<dbReference type="SMART" id="SM00248">
    <property type="entry name" value="ANK"/>
    <property type="match status" value="5"/>
</dbReference>
<feature type="compositionally biased region" description="Basic and acidic residues" evidence="12">
    <location>
        <begin position="865"/>
        <end position="879"/>
    </location>
</feature>
<evidence type="ECO:0000256" key="2">
    <source>
        <dbReference type="ARBA" id="ARBA00022490"/>
    </source>
</evidence>
<dbReference type="InterPro" id="IPR031775">
    <property type="entry name" value="PRKG1_interact"/>
</dbReference>
<organism evidence="14 15">
    <name type="scientific">Canis lupus familiaris</name>
    <name type="common">Dog</name>
    <name type="synonym">Canis familiaris</name>
    <dbReference type="NCBI Taxonomy" id="9615"/>
    <lineage>
        <taxon>Eukaryota</taxon>
        <taxon>Metazoa</taxon>
        <taxon>Chordata</taxon>
        <taxon>Craniata</taxon>
        <taxon>Vertebrata</taxon>
        <taxon>Euteleostomi</taxon>
        <taxon>Mammalia</taxon>
        <taxon>Eutheria</taxon>
        <taxon>Laurasiatheria</taxon>
        <taxon>Carnivora</taxon>
        <taxon>Caniformia</taxon>
        <taxon>Canidae</taxon>
        <taxon>Canis</taxon>
    </lineage>
</organism>
<keyword evidence="6" id="KW-0206">Cytoskeleton</keyword>
<name>A0A8C0M0K4_CANLF</name>
<feature type="compositionally biased region" description="Polar residues" evidence="12">
    <location>
        <begin position="966"/>
        <end position="978"/>
    </location>
</feature>
<dbReference type="PANTHER" id="PTHR24179:SF18">
    <property type="entry name" value="PROTEIN PHOSPHATASE 1 REGULATORY SUBUNIT 12B"/>
    <property type="match status" value="1"/>
</dbReference>
<dbReference type="PANTHER" id="PTHR24179">
    <property type="entry name" value="PROTEIN PHOSPHATASE 1 REGULATORY SUBUNIT 12"/>
    <property type="match status" value="1"/>
</dbReference>
<feature type="compositionally biased region" description="Polar residues" evidence="12">
    <location>
        <begin position="538"/>
        <end position="559"/>
    </location>
</feature>
<feature type="compositionally biased region" description="Acidic residues" evidence="12">
    <location>
        <begin position="510"/>
        <end position="523"/>
    </location>
</feature>
<feature type="compositionally biased region" description="Polar residues" evidence="12">
    <location>
        <begin position="1049"/>
        <end position="1058"/>
    </location>
</feature>
<feature type="repeat" description="ANK" evidence="11">
    <location>
        <begin position="271"/>
        <end position="303"/>
    </location>
</feature>
<feature type="repeat" description="ANK" evidence="11">
    <location>
        <begin position="364"/>
        <end position="396"/>
    </location>
</feature>
<feature type="compositionally biased region" description="Polar residues" evidence="12">
    <location>
        <begin position="800"/>
        <end position="818"/>
    </location>
</feature>
<evidence type="ECO:0000313" key="15">
    <source>
        <dbReference type="Proteomes" id="UP000694429"/>
    </source>
</evidence>
<feature type="compositionally biased region" description="Basic and acidic residues" evidence="12">
    <location>
        <begin position="1059"/>
        <end position="1074"/>
    </location>
</feature>
<feature type="repeat" description="ANK" evidence="11">
    <location>
        <begin position="397"/>
        <end position="429"/>
    </location>
</feature>
<keyword evidence="5 11" id="KW-0040">ANK repeat</keyword>
<evidence type="ECO:0000256" key="6">
    <source>
        <dbReference type="ARBA" id="ARBA00023212"/>
    </source>
</evidence>
<dbReference type="Pfam" id="PF12796">
    <property type="entry name" value="Ank_2"/>
    <property type="match status" value="2"/>
</dbReference>
<dbReference type="GO" id="GO:0019901">
    <property type="term" value="F:protein kinase binding"/>
    <property type="evidence" value="ECO:0007669"/>
    <property type="project" value="InterPro"/>
</dbReference>
<feature type="region of interest" description="Disordered" evidence="12">
    <location>
        <begin position="106"/>
        <end position="202"/>
    </location>
</feature>
<gene>
    <name evidence="14" type="primary">PPP1R12B</name>
</gene>
<dbReference type="InterPro" id="IPR036770">
    <property type="entry name" value="Ankyrin_rpt-contain_sf"/>
</dbReference>
<dbReference type="PIRSF" id="PIRSF038141">
    <property type="entry name" value="PP1_12ABC_vert"/>
    <property type="match status" value="1"/>
</dbReference>
<dbReference type="GO" id="GO:0007165">
    <property type="term" value="P:signal transduction"/>
    <property type="evidence" value="ECO:0007669"/>
    <property type="project" value="InterPro"/>
</dbReference>
<dbReference type="Proteomes" id="UP000694429">
    <property type="component" value="Chromosome 7"/>
</dbReference>
<feature type="compositionally biased region" description="Low complexity" evidence="12">
    <location>
        <begin position="615"/>
        <end position="627"/>
    </location>
</feature>
<feature type="compositionally biased region" description="Basic and acidic residues" evidence="12">
    <location>
        <begin position="631"/>
        <end position="640"/>
    </location>
</feature>
<comment type="function">
    <text evidence="7">Regulates myosin phosphatase activity. Augments Ca(2+) sensitivity of the contractile apparatus.</text>
</comment>
<dbReference type="AlphaFoldDB" id="A0A8C0M0K4"/>
<feature type="compositionally biased region" description="Basic residues" evidence="12">
    <location>
        <begin position="1006"/>
        <end position="1016"/>
    </location>
</feature>
<accession>A0A8C0M0K4</accession>
<keyword evidence="3" id="KW-0597">Phosphoprotein</keyword>
<feature type="compositionally biased region" description="Basic and acidic residues" evidence="12">
    <location>
        <begin position="524"/>
        <end position="534"/>
    </location>
</feature>
<dbReference type="GO" id="GO:0005737">
    <property type="term" value="C:cytoplasm"/>
    <property type="evidence" value="ECO:0007669"/>
    <property type="project" value="UniProtKB-ARBA"/>
</dbReference>
<evidence type="ECO:0000256" key="5">
    <source>
        <dbReference type="ARBA" id="ARBA00023043"/>
    </source>
</evidence>
<dbReference type="Gene3D" id="6.10.250.1820">
    <property type="match status" value="1"/>
</dbReference>
<evidence type="ECO:0000256" key="8">
    <source>
        <dbReference type="ARBA" id="ARBA00065548"/>
    </source>
</evidence>
<feature type="compositionally biased region" description="Pro residues" evidence="12">
    <location>
        <begin position="48"/>
        <end position="62"/>
    </location>
</feature>
<dbReference type="OrthoDB" id="19014at2759"/>
<evidence type="ECO:0000256" key="1">
    <source>
        <dbReference type="ARBA" id="ARBA00004529"/>
    </source>
</evidence>
<feature type="compositionally biased region" description="Low complexity" evidence="12">
    <location>
        <begin position="560"/>
        <end position="571"/>
    </location>
</feature>
<dbReference type="PROSITE" id="PS50088">
    <property type="entry name" value="ANK_REPEAT"/>
    <property type="match status" value="4"/>
</dbReference>
<feature type="compositionally biased region" description="Basic and acidic residues" evidence="12">
    <location>
        <begin position="1125"/>
        <end position="1136"/>
    </location>
</feature>
<dbReference type="Gene3D" id="1.25.40.20">
    <property type="entry name" value="Ankyrin repeat-containing domain"/>
    <property type="match status" value="2"/>
</dbReference>
<evidence type="ECO:0000256" key="10">
    <source>
        <dbReference type="ARBA" id="ARBA00083252"/>
    </source>
</evidence>
<feature type="compositionally biased region" description="Basic and acidic residues" evidence="12">
    <location>
        <begin position="1033"/>
        <end position="1045"/>
    </location>
</feature>
<feature type="compositionally biased region" description="Basic and acidic residues" evidence="12">
    <location>
        <begin position="832"/>
        <end position="841"/>
    </location>
</feature>
<evidence type="ECO:0000313" key="14">
    <source>
        <dbReference type="Ensembl" id="ENSCAFP00030002905.1"/>
    </source>
</evidence>
<reference evidence="14" key="1">
    <citation type="submission" date="2019-03" db="EMBL/GenBank/DDBJ databases">
        <authorList>
            <person name="Warren W.C."/>
            <person name="Johnson G.S."/>
        </authorList>
    </citation>
    <scope>NUCLEOTIDE SEQUENCE [LARGE SCALE GENOMIC DNA]</scope>
    <source>
        <strain evidence="14">Basenji</strain>
    </source>
</reference>
<feature type="compositionally biased region" description="Polar residues" evidence="12">
    <location>
        <begin position="707"/>
        <end position="742"/>
    </location>
</feature>
<dbReference type="Pfam" id="PF15898">
    <property type="entry name" value="PRKG1_interact"/>
    <property type="match status" value="1"/>
</dbReference>
<proteinExistence type="predicted"/>
<dbReference type="GO" id="GO:0019208">
    <property type="term" value="F:phosphatase regulator activity"/>
    <property type="evidence" value="ECO:0007669"/>
    <property type="project" value="InterPro"/>
</dbReference>
<dbReference type="GO" id="GO:0001725">
    <property type="term" value="C:stress fiber"/>
    <property type="evidence" value="ECO:0007669"/>
    <property type="project" value="UniProtKB-SubCell"/>
</dbReference>
<protein>
    <recommendedName>
        <fullName evidence="9">Protein phosphatase 1 regulatory subunit 12B</fullName>
    </recommendedName>
    <alternativeName>
        <fullName evidence="10">Myosin phosphatase-targeting subunit 2</fullName>
    </alternativeName>
</protein>
<feature type="region of interest" description="Disordered" evidence="12">
    <location>
        <begin position="1"/>
        <end position="90"/>
    </location>
</feature>
<reference evidence="14" key="2">
    <citation type="submission" date="2025-08" db="UniProtKB">
        <authorList>
            <consortium name="Ensembl"/>
        </authorList>
    </citation>
    <scope>IDENTIFICATION</scope>
</reference>
<keyword evidence="2" id="KW-0963">Cytoplasm</keyword>
<evidence type="ECO:0000256" key="3">
    <source>
        <dbReference type="ARBA" id="ARBA00022553"/>
    </source>
</evidence>
<comment type="subcellular location">
    <subcellularLocation>
        <location evidence="1">Cytoplasm</location>
        <location evidence="1">Cytoskeleton</location>
        <location evidence="1">Stress fiber</location>
    </subcellularLocation>
</comment>
<dbReference type="Gene3D" id="6.10.140.390">
    <property type="match status" value="1"/>
</dbReference>
<feature type="compositionally biased region" description="Low complexity" evidence="12">
    <location>
        <begin position="951"/>
        <end position="965"/>
    </location>
</feature>
<feature type="compositionally biased region" description="Polar residues" evidence="12">
    <location>
        <begin position="936"/>
        <end position="949"/>
    </location>
</feature>
<sequence>MRTALLRPRILRRRPQAGGGGGGVPAQVSRQHGGGGRSRAGLSAVQPQPAPGKRPPPPPPGTLPGLSPFTPADAAGCPSPPGTLPNPQPRGAFFSSFLRFYSFTCKRRRPGPGAGVRLPAGARRGARPRDPGSRPRSPAPPPPGPLRSRAPGAVNPRRRLLRARLKAPGRRRRWRGSLTEQEPAERRGAGRQPQPRRGSPRVRFEDGAVFLAACSSGDTDEVKKLLARGADINTVNVDGLTALHQACIDENLDMVKFLVENKANVNQQDNEGWTPLHAAASCGYLNIAEYFINHGASVGIVNSEGEVPSDLAEEPAMKDLLLEQVKKQGVDLEQSRKEEEQQMLQDARQWLNSGKIEDVRQPRSGATALHVAAAKGYSEVLRLLIQAGYELNVQDYDGWTPLHAAAHWGVKEACSILAEALCDMDVRNKLGQTPFDVADEGLVEHLEMLQKKQNVLRSEKETRNKLIESDLNSKLQSGLFKNKEKMLYEEEIPKSQEMEEESKESSSSSSEEEEEGEDEASESEAEKEADKKPEAIVNHSNSESKNIITEQIPTPAQNTFSASSARRFSSSLFNKPEEPKDESPSSWRLGLRKTGSHNMLSEVANPREALRDRGSSIYRSSSSPRISALLDNKDKERENKSYFSSLAPRRLSSTSDVEEKENRESAVNLVRSGSYTRQLWRDEAKGNETPQSVAPSTYVSTYLKSASFGRSSDPTSPYISANRNSSPATSPITIGSSTSRGSRWQPASCPTPISANTAASVHHGRTPYKSQADSTVEKTADNVSSSTPLCVITNRPPPNTANGVTTATLLSTPGTDSSVEARDRRRSYLTPVRDEEAESLRKARSRQARQTRRSTQGVTLTDLQEAERTFSRSRAERQAQEQPGQKPTGTEGLEGSSEKHEPPAVPAKEAGEGRQPWSGSLDEEPVYRRLRYTAQPDKSTTPVSPSASRPSLYTSSHLLRTSRSSVPDSESTETTPNTAVAKEMDKNESEEADVDDQSSNRLSIRERRRPKERRRGTGINFWTKDEDETDVSEEVKEALHERLSRLESGGSNPTSSDSYGDRASARARREAREARLATLTSRVEEDSNRDYKKLYESALTENQKLKTKLQEAQLELADIKSKLEKMAQQKQEKTSDRSSMLEMEKRERRALERKMSEMEEEMKVLTELKSDNQRLKDENGALIRVISKLSK</sequence>
<dbReference type="InterPro" id="IPR017401">
    <property type="entry name" value="MYPT1/MYPT2/Mbs85"/>
</dbReference>
<dbReference type="FunFam" id="1.25.40.20:FF:000007">
    <property type="entry name" value="Phosphatase 1 regulatory subunit 12A"/>
    <property type="match status" value="1"/>
</dbReference>